<dbReference type="Gene3D" id="3.10.129.10">
    <property type="entry name" value="Hotdog Thioesterase"/>
    <property type="match status" value="1"/>
</dbReference>
<dbReference type="InterPro" id="IPR039569">
    <property type="entry name" value="FAS1-like_DH_region"/>
</dbReference>
<sequence length="138" mass="15579">MIYADPRLEQIKNTKIDSFTYTIEKGKIKEFAIALGYTNEKYLNGNAVPPTFPTVIEFWGGQISLSKVLGLNLSKVLHGGQSYEYAGVLKVGDEITVHTEVEKVFTKAKMNFIVLTKKFMNQHGELVLISRSTIIERH</sequence>
<reference evidence="3" key="1">
    <citation type="journal article" date="2019" name="Int. J. Syst. Evol. Microbiol.">
        <title>The Global Catalogue of Microorganisms (GCM) 10K type strain sequencing project: providing services to taxonomists for standard genome sequencing and annotation.</title>
        <authorList>
            <consortium name="The Broad Institute Genomics Platform"/>
            <consortium name="The Broad Institute Genome Sequencing Center for Infectious Disease"/>
            <person name="Wu L."/>
            <person name="Ma J."/>
        </authorList>
    </citation>
    <scope>NUCLEOTIDE SEQUENCE [LARGE SCALE GENOMIC DNA]</scope>
    <source>
        <strain evidence="3">KACC 11299</strain>
    </source>
</reference>
<name>A0ABW0U055_9BACL</name>
<dbReference type="CDD" id="cd03441">
    <property type="entry name" value="R_hydratase_like"/>
    <property type="match status" value="1"/>
</dbReference>
<keyword evidence="3" id="KW-1185">Reference proteome</keyword>
<dbReference type="SUPFAM" id="SSF54637">
    <property type="entry name" value="Thioesterase/thiol ester dehydrase-isomerase"/>
    <property type="match status" value="1"/>
</dbReference>
<dbReference type="EMBL" id="JBHSNP010000028">
    <property type="protein sequence ID" value="MFC5604694.1"/>
    <property type="molecule type" value="Genomic_DNA"/>
</dbReference>
<dbReference type="Proteomes" id="UP001596071">
    <property type="component" value="Unassembled WGS sequence"/>
</dbReference>
<accession>A0ABW0U055</accession>
<evidence type="ECO:0000259" key="1">
    <source>
        <dbReference type="Pfam" id="PF13452"/>
    </source>
</evidence>
<protein>
    <submittedName>
        <fullName evidence="2">MaoC family dehydratase N-terminal domain-containing protein</fullName>
    </submittedName>
</protein>
<evidence type="ECO:0000313" key="3">
    <source>
        <dbReference type="Proteomes" id="UP001596071"/>
    </source>
</evidence>
<dbReference type="RefSeq" id="WP_381446720.1">
    <property type="nucleotide sequence ID" value="NZ_JBHSNP010000028.1"/>
</dbReference>
<dbReference type="Pfam" id="PF13452">
    <property type="entry name" value="FAS1_DH_region"/>
    <property type="match status" value="1"/>
</dbReference>
<evidence type="ECO:0000313" key="2">
    <source>
        <dbReference type="EMBL" id="MFC5604694.1"/>
    </source>
</evidence>
<organism evidence="2 3">
    <name type="scientific">Sporosarcina koreensis</name>
    <dbReference type="NCBI Taxonomy" id="334735"/>
    <lineage>
        <taxon>Bacteria</taxon>
        <taxon>Bacillati</taxon>
        <taxon>Bacillota</taxon>
        <taxon>Bacilli</taxon>
        <taxon>Bacillales</taxon>
        <taxon>Caryophanaceae</taxon>
        <taxon>Sporosarcina</taxon>
    </lineage>
</organism>
<feature type="domain" description="FAS1-like dehydratase" evidence="1">
    <location>
        <begin position="15"/>
        <end position="128"/>
    </location>
</feature>
<comment type="caution">
    <text evidence="2">The sequence shown here is derived from an EMBL/GenBank/DDBJ whole genome shotgun (WGS) entry which is preliminary data.</text>
</comment>
<gene>
    <name evidence="2" type="ORF">ACFPTP_15775</name>
</gene>
<dbReference type="InterPro" id="IPR029069">
    <property type="entry name" value="HotDog_dom_sf"/>
</dbReference>
<proteinExistence type="predicted"/>